<proteinExistence type="predicted"/>
<accession>A0A2S7T0Z7</accession>
<dbReference type="RefSeq" id="WP_105037763.1">
    <property type="nucleotide sequence ID" value="NZ_PPSL01000001.1"/>
</dbReference>
<gene>
    <name evidence="1" type="ORF">CJD36_003800</name>
</gene>
<sequence length="68" mass="8040">MSDEYLSRLYRATLEKHRIPTDQTKATSEFMILCRRLVRDNPNADFDTHLVTAGNLLKKIINQSNYRR</sequence>
<dbReference type="EMBL" id="PPSL01000001">
    <property type="protein sequence ID" value="PQJ12879.1"/>
    <property type="molecule type" value="Genomic_DNA"/>
</dbReference>
<name>A0A2S7T0Z7_9BACT</name>
<dbReference type="Proteomes" id="UP000239872">
    <property type="component" value="Unassembled WGS sequence"/>
</dbReference>
<keyword evidence="2" id="KW-1185">Reference proteome</keyword>
<evidence type="ECO:0000313" key="2">
    <source>
        <dbReference type="Proteomes" id="UP000239872"/>
    </source>
</evidence>
<evidence type="ECO:0000313" key="1">
    <source>
        <dbReference type="EMBL" id="PQJ12879.1"/>
    </source>
</evidence>
<organism evidence="1 2">
    <name type="scientific">Flavipsychrobacter stenotrophus</name>
    <dbReference type="NCBI Taxonomy" id="2077091"/>
    <lineage>
        <taxon>Bacteria</taxon>
        <taxon>Pseudomonadati</taxon>
        <taxon>Bacteroidota</taxon>
        <taxon>Chitinophagia</taxon>
        <taxon>Chitinophagales</taxon>
        <taxon>Chitinophagaceae</taxon>
        <taxon>Flavipsychrobacter</taxon>
    </lineage>
</organism>
<protein>
    <submittedName>
        <fullName evidence="1">Uncharacterized protein</fullName>
    </submittedName>
</protein>
<comment type="caution">
    <text evidence="1">The sequence shown here is derived from an EMBL/GenBank/DDBJ whole genome shotgun (WGS) entry which is preliminary data.</text>
</comment>
<reference evidence="1 2" key="1">
    <citation type="submission" date="2018-01" db="EMBL/GenBank/DDBJ databases">
        <title>A novel member of the phylum Bacteroidetes isolated from glacier ice.</title>
        <authorList>
            <person name="Liu Q."/>
            <person name="Xin Y.-H."/>
        </authorList>
    </citation>
    <scope>NUCLEOTIDE SEQUENCE [LARGE SCALE GENOMIC DNA]</scope>
    <source>
        <strain evidence="1 2">RB1R16</strain>
    </source>
</reference>
<dbReference type="AlphaFoldDB" id="A0A2S7T0Z7"/>